<dbReference type="PROSITE" id="PS00058">
    <property type="entry name" value="DNA_MISMATCH_REPAIR_1"/>
    <property type="match status" value="1"/>
</dbReference>
<comment type="similarity">
    <text evidence="1 5">Belongs to the DNA mismatch repair MutL/HexB family.</text>
</comment>
<dbReference type="AlphaFoldDB" id="G2E5J8"/>
<evidence type="ECO:0000313" key="10">
    <source>
        <dbReference type="Proteomes" id="UP000004200"/>
    </source>
</evidence>
<dbReference type="GO" id="GO:0005524">
    <property type="term" value="F:ATP binding"/>
    <property type="evidence" value="ECO:0007669"/>
    <property type="project" value="InterPro"/>
</dbReference>
<keyword evidence="4 5" id="KW-0234">DNA repair</keyword>
<organism evidence="9 10">
    <name type="scientific">Thiorhodococcus drewsii AZ1</name>
    <dbReference type="NCBI Taxonomy" id="765913"/>
    <lineage>
        <taxon>Bacteria</taxon>
        <taxon>Pseudomonadati</taxon>
        <taxon>Pseudomonadota</taxon>
        <taxon>Gammaproteobacteria</taxon>
        <taxon>Chromatiales</taxon>
        <taxon>Chromatiaceae</taxon>
        <taxon>Thiorhodococcus</taxon>
    </lineage>
</organism>
<dbReference type="Pfam" id="PF01119">
    <property type="entry name" value="DNA_mis_repair"/>
    <property type="match status" value="1"/>
</dbReference>
<evidence type="ECO:0000256" key="1">
    <source>
        <dbReference type="ARBA" id="ARBA00006082"/>
    </source>
</evidence>
<dbReference type="SUPFAM" id="SSF55874">
    <property type="entry name" value="ATPase domain of HSP90 chaperone/DNA topoisomerase II/histidine kinase"/>
    <property type="match status" value="1"/>
</dbReference>
<dbReference type="InterPro" id="IPR014762">
    <property type="entry name" value="DNA_mismatch_repair_CS"/>
</dbReference>
<dbReference type="InterPro" id="IPR036890">
    <property type="entry name" value="HATPase_C_sf"/>
</dbReference>
<dbReference type="SUPFAM" id="SSF54211">
    <property type="entry name" value="Ribosomal protein S5 domain 2-like"/>
    <property type="match status" value="1"/>
</dbReference>
<proteinExistence type="inferred from homology"/>
<dbReference type="FunFam" id="3.30.230.10:FF:000013">
    <property type="entry name" value="DNA mismatch repair endonuclease MutL"/>
    <property type="match status" value="1"/>
</dbReference>
<dbReference type="PANTHER" id="PTHR10073">
    <property type="entry name" value="DNA MISMATCH REPAIR PROTEIN MLH, PMS, MUTL"/>
    <property type="match status" value="1"/>
</dbReference>
<keyword evidence="10" id="KW-1185">Reference proteome</keyword>
<feature type="domain" description="MutL C-terminal dimerisation" evidence="7">
    <location>
        <begin position="451"/>
        <end position="594"/>
    </location>
</feature>
<dbReference type="EMBL" id="AFWT01000032">
    <property type="protein sequence ID" value="EGV28667.1"/>
    <property type="molecule type" value="Genomic_DNA"/>
</dbReference>
<evidence type="ECO:0000256" key="3">
    <source>
        <dbReference type="ARBA" id="ARBA00022763"/>
    </source>
</evidence>
<dbReference type="Gene3D" id="3.30.1540.20">
    <property type="entry name" value="MutL, C-terminal domain, dimerisation subdomain"/>
    <property type="match status" value="1"/>
</dbReference>
<dbReference type="InterPro" id="IPR020667">
    <property type="entry name" value="DNA_mismatch_repair_MutL"/>
</dbReference>
<feature type="region of interest" description="Disordered" evidence="6">
    <location>
        <begin position="424"/>
        <end position="445"/>
    </location>
</feature>
<dbReference type="InterPro" id="IPR013507">
    <property type="entry name" value="DNA_mismatch_S5_2-like"/>
</dbReference>
<evidence type="ECO:0000256" key="5">
    <source>
        <dbReference type="HAMAP-Rule" id="MF_00149"/>
    </source>
</evidence>
<dbReference type="PATRIC" id="fig|765913.3.peg.3630"/>
<dbReference type="GO" id="GO:0140664">
    <property type="term" value="F:ATP-dependent DNA damage sensor activity"/>
    <property type="evidence" value="ECO:0007669"/>
    <property type="project" value="InterPro"/>
</dbReference>
<dbReference type="InterPro" id="IPR042121">
    <property type="entry name" value="MutL_C_regsub"/>
</dbReference>
<dbReference type="Pfam" id="PF13589">
    <property type="entry name" value="HATPase_c_3"/>
    <property type="match status" value="1"/>
</dbReference>
<dbReference type="FunFam" id="3.30.565.10:FF:000003">
    <property type="entry name" value="DNA mismatch repair endonuclease MutL"/>
    <property type="match status" value="1"/>
</dbReference>
<name>G2E5J8_9GAMM</name>
<dbReference type="InterPro" id="IPR014721">
    <property type="entry name" value="Ribsml_uS5_D2-typ_fold_subgr"/>
</dbReference>
<dbReference type="Gene3D" id="3.30.230.10">
    <property type="match status" value="1"/>
</dbReference>
<dbReference type="STRING" id="765913.ThidrDRAFT_3561"/>
<evidence type="ECO:0000259" key="7">
    <source>
        <dbReference type="SMART" id="SM00853"/>
    </source>
</evidence>
<feature type="domain" description="DNA mismatch repair protein S5" evidence="8">
    <location>
        <begin position="220"/>
        <end position="338"/>
    </location>
</feature>
<dbReference type="GO" id="GO:0006298">
    <property type="term" value="P:mismatch repair"/>
    <property type="evidence" value="ECO:0007669"/>
    <property type="project" value="UniProtKB-UniRule"/>
</dbReference>
<dbReference type="Pfam" id="PF08676">
    <property type="entry name" value="MutL_C"/>
    <property type="match status" value="1"/>
</dbReference>
<dbReference type="SMART" id="SM01340">
    <property type="entry name" value="DNA_mis_repair"/>
    <property type="match status" value="1"/>
</dbReference>
<dbReference type="Gene3D" id="3.30.565.10">
    <property type="entry name" value="Histidine kinase-like ATPase, C-terminal domain"/>
    <property type="match status" value="1"/>
</dbReference>
<dbReference type="NCBIfam" id="TIGR00585">
    <property type="entry name" value="mutl"/>
    <property type="match status" value="1"/>
</dbReference>
<feature type="region of interest" description="Disordered" evidence="6">
    <location>
        <begin position="339"/>
        <end position="398"/>
    </location>
</feature>
<dbReference type="InterPro" id="IPR014790">
    <property type="entry name" value="MutL_C"/>
</dbReference>
<dbReference type="InterPro" id="IPR037198">
    <property type="entry name" value="MutL_C_sf"/>
</dbReference>
<comment type="function">
    <text evidence="5">This protein is involved in the repair of mismatches in DNA. It is required for dam-dependent methyl-directed DNA mismatch repair. May act as a 'molecular matchmaker', a protein that promotes the formation of a stable complex between two or more DNA-binding proteins in an ATP-dependent manner without itself being part of a final effector complex.</text>
</comment>
<dbReference type="SMART" id="SM00853">
    <property type="entry name" value="MutL_C"/>
    <property type="match status" value="1"/>
</dbReference>
<dbReference type="CDD" id="cd16926">
    <property type="entry name" value="HATPase_MutL-MLH-PMS-like"/>
    <property type="match status" value="1"/>
</dbReference>
<dbReference type="NCBIfam" id="NF000949">
    <property type="entry name" value="PRK00095.1-2"/>
    <property type="match status" value="1"/>
</dbReference>
<protein>
    <recommendedName>
        <fullName evidence="2 5">DNA mismatch repair protein MutL</fullName>
    </recommendedName>
</protein>
<evidence type="ECO:0000313" key="9">
    <source>
        <dbReference type="EMBL" id="EGV28667.1"/>
    </source>
</evidence>
<dbReference type="GO" id="GO:0032300">
    <property type="term" value="C:mismatch repair complex"/>
    <property type="evidence" value="ECO:0007669"/>
    <property type="project" value="InterPro"/>
</dbReference>
<dbReference type="InterPro" id="IPR038973">
    <property type="entry name" value="MutL/Mlh/Pms-like"/>
</dbReference>
<evidence type="ECO:0000256" key="2">
    <source>
        <dbReference type="ARBA" id="ARBA00021975"/>
    </source>
</evidence>
<keyword evidence="3 5" id="KW-0227">DNA damage</keyword>
<dbReference type="SUPFAM" id="SSF118116">
    <property type="entry name" value="DNA mismatch repair protein MutL"/>
    <property type="match status" value="1"/>
</dbReference>
<dbReference type="PANTHER" id="PTHR10073:SF12">
    <property type="entry name" value="DNA MISMATCH REPAIR PROTEIN MLH1"/>
    <property type="match status" value="1"/>
</dbReference>
<dbReference type="CDD" id="cd03482">
    <property type="entry name" value="MutL_Trans_MutL"/>
    <property type="match status" value="1"/>
</dbReference>
<dbReference type="Proteomes" id="UP000004200">
    <property type="component" value="Unassembled WGS sequence"/>
</dbReference>
<dbReference type="eggNOG" id="COG0323">
    <property type="taxonomic scope" value="Bacteria"/>
</dbReference>
<dbReference type="GO" id="GO:0030983">
    <property type="term" value="F:mismatched DNA binding"/>
    <property type="evidence" value="ECO:0007669"/>
    <property type="project" value="InterPro"/>
</dbReference>
<sequence length="638" mass="70883">MPDIMSNPIRILADHLVNQIAAGEVVERPAAVIKELIENSLDAGCGQIEIDIEQGGVKRLRVRDDGCGIPREQLELALSRHATSKVAELADLEAVATLGFRGEALPSIASVSRLTLTSRAEEDAENAWEVSVGADGRLISPRPAAHPRGTSVDVRDLFFNTPARRKFLRTEKTEFDHIEQVVRRVALARPEIGIQLRHNGKGVLSLGASGGDEARVLERLDRLLGKGFGEQSLAVDESAVDLRLYGWVMRPAFSRSQPDQQFFYVNGRMVRDKLVTHAVRQAFSDVLHHARHPAYVLFLQTPSRLVDVNVHPAKHEVRFRESRQVHDFIYRALHRRLSQGTLGSEEEPADASPRVEHSETPGEPLFEPTSGGASAVTTPRPRTGARSGAFAPNDRVRDSRQNYQSDLAFQRPPPNERILASATEPRGEVGAEPEPESEAAPRQSMPPLGFALGQLNGVYLLAQAVDGLILVDIHAAHERIGYERLKRAWKTDDVVRQPLLVPVSVQVAPREAELFEAHAESIARLGLVVDRIDAGSLVVREVPALLRQADMERMLRDLIADLSEHGRSTRLEEAIDAVLATLACHTSVRANRRLTLDEMNGLLREMERVERIDQCNHGRPTWVKLTHEELDRLFLRGR</sequence>
<dbReference type="InterPro" id="IPR042120">
    <property type="entry name" value="MutL_C_dimsub"/>
</dbReference>
<dbReference type="InterPro" id="IPR002099">
    <property type="entry name" value="MutL/Mlh/PMS"/>
</dbReference>
<gene>
    <name evidence="5" type="primary">mutL</name>
    <name evidence="9" type="ORF">ThidrDRAFT_3561</name>
</gene>
<evidence type="ECO:0000256" key="6">
    <source>
        <dbReference type="SAM" id="MobiDB-lite"/>
    </source>
</evidence>
<comment type="caution">
    <text evidence="9">The sequence shown here is derived from an EMBL/GenBank/DDBJ whole genome shotgun (WGS) entry which is preliminary data.</text>
</comment>
<dbReference type="Gene3D" id="3.30.1370.100">
    <property type="entry name" value="MutL, C-terminal domain, regulatory subdomain"/>
    <property type="match status" value="1"/>
</dbReference>
<reference evidence="9 10" key="1">
    <citation type="submission" date="2011-06" db="EMBL/GenBank/DDBJ databases">
        <title>The draft genome of Thiorhodococcus drewsii AZ1.</title>
        <authorList>
            <consortium name="US DOE Joint Genome Institute (JGI-PGF)"/>
            <person name="Lucas S."/>
            <person name="Han J."/>
            <person name="Lapidus A."/>
            <person name="Cheng J.-F."/>
            <person name="Goodwin L."/>
            <person name="Pitluck S."/>
            <person name="Peters L."/>
            <person name="Land M.L."/>
            <person name="Hauser L."/>
            <person name="Vogl K."/>
            <person name="Liu Z."/>
            <person name="Imhoff J."/>
            <person name="Thiel V."/>
            <person name="Frigaard N.-U."/>
            <person name="Bryant D.A."/>
            <person name="Woyke T.J."/>
        </authorList>
    </citation>
    <scope>NUCLEOTIDE SEQUENCE [LARGE SCALE GENOMIC DNA]</scope>
    <source>
        <strain evidence="9 10">AZ1</strain>
    </source>
</reference>
<dbReference type="HAMAP" id="MF_00149">
    <property type="entry name" value="DNA_mis_repair"/>
    <property type="match status" value="1"/>
</dbReference>
<accession>G2E5J8</accession>
<evidence type="ECO:0000256" key="4">
    <source>
        <dbReference type="ARBA" id="ARBA00023204"/>
    </source>
</evidence>
<dbReference type="GO" id="GO:0016887">
    <property type="term" value="F:ATP hydrolysis activity"/>
    <property type="evidence" value="ECO:0007669"/>
    <property type="project" value="InterPro"/>
</dbReference>
<evidence type="ECO:0000259" key="8">
    <source>
        <dbReference type="SMART" id="SM01340"/>
    </source>
</evidence>
<dbReference type="InterPro" id="IPR020568">
    <property type="entry name" value="Ribosomal_Su5_D2-typ_SF"/>
</dbReference>